<dbReference type="GO" id="GO:0009228">
    <property type="term" value="P:thiamine biosynthetic process"/>
    <property type="evidence" value="ECO:0007669"/>
    <property type="project" value="UniProtKB-KW"/>
</dbReference>
<protein>
    <submittedName>
        <fullName evidence="5">Thiamine-phosphate pyrophosphorylase</fullName>
    </submittedName>
</protein>
<dbReference type="SUPFAM" id="SSF51391">
    <property type="entry name" value="Thiamin phosphate synthase"/>
    <property type="match status" value="1"/>
</dbReference>
<comment type="pathway">
    <text evidence="1">Cofactor biosynthesis; thiamine diphosphate biosynthesis.</text>
</comment>
<dbReference type="Proteomes" id="UP000184066">
    <property type="component" value="Unassembled WGS sequence"/>
</dbReference>
<sequence length="220" mass="23004">MTQAKHGAPAAEPRITLATPPRMEPERAARLLEPALDSGLVACVRIDMPGAEEPALRAAAGLLRELCHARDVALILSDHFRLARALGLDGAQVDAARVRLRDAREALGPDLILGARCAPTRHAGMVAAEAGADYVLFAPVAPDPALGDGAAATPELFEWWAEMIETPVVAEGGVDVALARRLGPSVDFVVPDPAFWTEDLPARLAELHAALGAGRAAASD</sequence>
<dbReference type="PANTHER" id="PTHR20857:SF23">
    <property type="entry name" value="THIAMINE BIOSYNTHETIC BIFUNCTIONAL ENZYME"/>
    <property type="match status" value="1"/>
</dbReference>
<dbReference type="GO" id="GO:0004789">
    <property type="term" value="F:thiamine-phosphate diphosphorylase activity"/>
    <property type="evidence" value="ECO:0007669"/>
    <property type="project" value="TreeGrafter"/>
</dbReference>
<dbReference type="PANTHER" id="PTHR20857">
    <property type="entry name" value="THIAMINE-PHOSPHATE PYROPHOSPHORYLASE"/>
    <property type="match status" value="1"/>
</dbReference>
<keyword evidence="2" id="KW-0784">Thiamine biosynthesis</keyword>
<dbReference type="Pfam" id="PF02581">
    <property type="entry name" value="TMP-TENI"/>
    <property type="match status" value="1"/>
</dbReference>
<keyword evidence="6" id="KW-1185">Reference proteome</keyword>
<dbReference type="CDD" id="cd00564">
    <property type="entry name" value="TMP_TenI"/>
    <property type="match status" value="1"/>
</dbReference>
<dbReference type="GO" id="GO:0005737">
    <property type="term" value="C:cytoplasm"/>
    <property type="evidence" value="ECO:0007669"/>
    <property type="project" value="TreeGrafter"/>
</dbReference>
<organism evidence="5 6">
    <name type="scientific">Oceanicella actignis</name>
    <dbReference type="NCBI Taxonomy" id="1189325"/>
    <lineage>
        <taxon>Bacteria</taxon>
        <taxon>Pseudomonadati</taxon>
        <taxon>Pseudomonadota</taxon>
        <taxon>Alphaproteobacteria</taxon>
        <taxon>Rhodobacterales</taxon>
        <taxon>Paracoccaceae</taxon>
        <taxon>Oceanicella</taxon>
    </lineage>
</organism>
<dbReference type="EMBL" id="FRDL01000001">
    <property type="protein sequence ID" value="SHN49653.1"/>
    <property type="molecule type" value="Genomic_DNA"/>
</dbReference>
<evidence type="ECO:0000313" key="5">
    <source>
        <dbReference type="EMBL" id="SHN49653.1"/>
    </source>
</evidence>
<accession>A0A1M7RTL0</accession>
<evidence type="ECO:0000256" key="1">
    <source>
        <dbReference type="ARBA" id="ARBA00004948"/>
    </source>
</evidence>
<proteinExistence type="predicted"/>
<evidence type="ECO:0000256" key="3">
    <source>
        <dbReference type="SAM" id="MobiDB-lite"/>
    </source>
</evidence>
<dbReference type="OrthoDB" id="7159061at2"/>
<name>A0A1M7RTL0_9RHOB</name>
<dbReference type="InterPro" id="IPR022998">
    <property type="entry name" value="ThiamineP_synth_TenI"/>
</dbReference>
<dbReference type="RefSeq" id="WP_072745733.1">
    <property type="nucleotide sequence ID" value="NZ_FOHL01000002.1"/>
</dbReference>
<dbReference type="Gene3D" id="3.20.20.70">
    <property type="entry name" value="Aldolase class I"/>
    <property type="match status" value="1"/>
</dbReference>
<dbReference type="AlphaFoldDB" id="A0A1M7RTL0"/>
<evidence type="ECO:0000313" key="6">
    <source>
        <dbReference type="Proteomes" id="UP000184066"/>
    </source>
</evidence>
<dbReference type="InterPro" id="IPR036206">
    <property type="entry name" value="ThiamineP_synth_sf"/>
</dbReference>
<dbReference type="InterPro" id="IPR013785">
    <property type="entry name" value="Aldolase_TIM"/>
</dbReference>
<feature type="region of interest" description="Disordered" evidence="3">
    <location>
        <begin position="1"/>
        <end position="21"/>
    </location>
</feature>
<gene>
    <name evidence="5" type="ORF">SAMN05216200_101129</name>
</gene>
<reference evidence="5 6" key="1">
    <citation type="submission" date="2016-12" db="EMBL/GenBank/DDBJ databases">
        <authorList>
            <person name="Song W.-J."/>
            <person name="Kurnit D.M."/>
        </authorList>
    </citation>
    <scope>NUCLEOTIDE SEQUENCE [LARGE SCALE GENOMIC DNA]</scope>
    <source>
        <strain evidence="5 6">CGMCC 1.10808</strain>
    </source>
</reference>
<evidence type="ECO:0000259" key="4">
    <source>
        <dbReference type="Pfam" id="PF02581"/>
    </source>
</evidence>
<dbReference type="STRING" id="1189325.SAMN04488119_102389"/>
<feature type="domain" description="Thiamine phosphate synthase/TenI" evidence="4">
    <location>
        <begin position="18"/>
        <end position="177"/>
    </location>
</feature>
<evidence type="ECO:0000256" key="2">
    <source>
        <dbReference type="ARBA" id="ARBA00022977"/>
    </source>
</evidence>